<accession>A0A250XQ53</accession>
<protein>
    <submittedName>
        <fullName evidence="1">Uncharacterized protein</fullName>
    </submittedName>
</protein>
<reference evidence="1 2" key="1">
    <citation type="submission" date="2017-08" db="EMBL/GenBank/DDBJ databases">
        <title>Acidophilic green algal genome provides insights into adaptation to an acidic environment.</title>
        <authorList>
            <person name="Hirooka S."/>
            <person name="Hirose Y."/>
            <person name="Kanesaki Y."/>
            <person name="Higuchi S."/>
            <person name="Fujiwara T."/>
            <person name="Onuma R."/>
            <person name="Era A."/>
            <person name="Ohbayashi R."/>
            <person name="Uzuka A."/>
            <person name="Nozaki H."/>
            <person name="Yoshikawa H."/>
            <person name="Miyagishima S.Y."/>
        </authorList>
    </citation>
    <scope>NUCLEOTIDE SEQUENCE [LARGE SCALE GENOMIC DNA]</scope>
    <source>
        <strain evidence="1 2">NIES-2499</strain>
    </source>
</reference>
<dbReference type="Proteomes" id="UP000232323">
    <property type="component" value="Unassembled WGS sequence"/>
</dbReference>
<sequence>MVKVFSKKGVSWKDILDRRTPVGKDITAVEANIVQLMVPLQLRVGDQITIHDWLTEKNIIRVGKDAKLLSHSSLVKVFYTLSRSIPFVMHNIYEFISNKVELDSGFVEVKTKKFKDVTIDQLCKELHATETFVERLAKNIDPSARIEPYSASDFEDTYAGSFHFWFTLPHPLNMDFSNVDSFLANHASFADCLQHIEPLLLTCTGGDPRAIGNGTNYPRANMRGQDEQNILSGIVETRDAIDGLKGHVHEGPCDMKISYDGTKLYPYCNVKGADRYNYENYNYNNYNNNYNNIEGDTLNLSIRAKDANASFEMSRGNDIRFVPNGPMVLKVEKGWRPVVIKRGSIFQICFTKDGVLENKVPQRSKPSKFMSPVGFEFRLMDNMPSVPTIKPLLHVFALVAAASQKHNKCSPPKSLALKSAAASILIEGRFAKVPSSYVKDLSTRLGVKIGDARKLDARGVLDSCIASLFEQYKDSQIVQTLLGSTMLEKPVLPDNNLDAWWHAFSRKLESSSPEDQEKIKMANSSLSEKTALDILGKDWRYDIPFLLQRHL</sequence>
<evidence type="ECO:0000313" key="2">
    <source>
        <dbReference type="Proteomes" id="UP000232323"/>
    </source>
</evidence>
<keyword evidence="2" id="KW-1185">Reference proteome</keyword>
<evidence type="ECO:0000313" key="1">
    <source>
        <dbReference type="EMBL" id="GAX85143.1"/>
    </source>
</evidence>
<name>A0A250XQ53_9CHLO</name>
<comment type="caution">
    <text evidence="1">The sequence shown here is derived from an EMBL/GenBank/DDBJ whole genome shotgun (WGS) entry which is preliminary data.</text>
</comment>
<gene>
    <name evidence="1" type="ORF">CEUSTIGMA_g12562.t1</name>
</gene>
<proteinExistence type="predicted"/>
<dbReference type="AlphaFoldDB" id="A0A250XQ53"/>
<dbReference type="EMBL" id="BEGY01000152">
    <property type="protein sequence ID" value="GAX85143.1"/>
    <property type="molecule type" value="Genomic_DNA"/>
</dbReference>
<organism evidence="1 2">
    <name type="scientific">Chlamydomonas eustigma</name>
    <dbReference type="NCBI Taxonomy" id="1157962"/>
    <lineage>
        <taxon>Eukaryota</taxon>
        <taxon>Viridiplantae</taxon>
        <taxon>Chlorophyta</taxon>
        <taxon>core chlorophytes</taxon>
        <taxon>Chlorophyceae</taxon>
        <taxon>CS clade</taxon>
        <taxon>Chlamydomonadales</taxon>
        <taxon>Chlamydomonadaceae</taxon>
        <taxon>Chlamydomonas</taxon>
    </lineage>
</organism>
<dbReference type="OrthoDB" id="10672981at2759"/>